<name>A0A9P6R298_9FUNG</name>
<evidence type="ECO:0000313" key="3">
    <source>
        <dbReference type="Proteomes" id="UP000823405"/>
    </source>
</evidence>
<dbReference type="Proteomes" id="UP000823405">
    <property type="component" value="Unassembled WGS sequence"/>
</dbReference>
<gene>
    <name evidence="2" type="ORF">BGZ97_012956</name>
</gene>
<organism evidence="2 3">
    <name type="scientific">Linnemannia gamsii</name>
    <dbReference type="NCBI Taxonomy" id="64522"/>
    <lineage>
        <taxon>Eukaryota</taxon>
        <taxon>Fungi</taxon>
        <taxon>Fungi incertae sedis</taxon>
        <taxon>Mucoromycota</taxon>
        <taxon>Mortierellomycotina</taxon>
        <taxon>Mortierellomycetes</taxon>
        <taxon>Mortierellales</taxon>
        <taxon>Mortierellaceae</taxon>
        <taxon>Linnemannia</taxon>
    </lineage>
</organism>
<evidence type="ECO:0000313" key="2">
    <source>
        <dbReference type="EMBL" id="KAG0309862.1"/>
    </source>
</evidence>
<feature type="compositionally biased region" description="Polar residues" evidence="1">
    <location>
        <begin position="43"/>
        <end position="57"/>
    </location>
</feature>
<keyword evidence="3" id="KW-1185">Reference proteome</keyword>
<feature type="compositionally biased region" description="Polar residues" evidence="1">
    <location>
        <begin position="1"/>
        <end position="12"/>
    </location>
</feature>
<dbReference type="EMBL" id="JAAAIN010000912">
    <property type="protein sequence ID" value="KAG0309862.1"/>
    <property type="molecule type" value="Genomic_DNA"/>
</dbReference>
<proteinExistence type="predicted"/>
<accession>A0A9P6R298</accession>
<reference evidence="2" key="1">
    <citation type="journal article" date="2020" name="Fungal Divers.">
        <title>Resolving the Mortierellaceae phylogeny through synthesis of multi-gene phylogenetics and phylogenomics.</title>
        <authorList>
            <person name="Vandepol N."/>
            <person name="Liber J."/>
            <person name="Desiro A."/>
            <person name="Na H."/>
            <person name="Kennedy M."/>
            <person name="Barry K."/>
            <person name="Grigoriev I.V."/>
            <person name="Miller A.N."/>
            <person name="O'Donnell K."/>
            <person name="Stajich J.E."/>
            <person name="Bonito G."/>
        </authorList>
    </citation>
    <scope>NUCLEOTIDE SEQUENCE</scope>
    <source>
        <strain evidence="2">NVP60</strain>
    </source>
</reference>
<dbReference type="AlphaFoldDB" id="A0A9P6R298"/>
<comment type="caution">
    <text evidence="2">The sequence shown here is derived from an EMBL/GenBank/DDBJ whole genome shotgun (WGS) entry which is preliminary data.</text>
</comment>
<feature type="region of interest" description="Disordered" evidence="1">
    <location>
        <begin position="1"/>
        <end position="58"/>
    </location>
</feature>
<dbReference type="OrthoDB" id="2441609at2759"/>
<protein>
    <submittedName>
        <fullName evidence="2">Uncharacterized protein</fullName>
    </submittedName>
</protein>
<evidence type="ECO:0000256" key="1">
    <source>
        <dbReference type="SAM" id="MobiDB-lite"/>
    </source>
</evidence>
<sequence>MSSSMAYHNQQYHQRRGQVGAEGHMTEEEDYYPAGGHPPPSPYSRNQGNNNEDSTIYNEHDHYYYDMLDQRKRELEWRENRTLDDPKGHVQGPIPLSMQQSYYATAYPNNVIVVREGLTSAEGVIRW</sequence>